<dbReference type="InterPro" id="IPR003673">
    <property type="entry name" value="CoA-Trfase_fam_III"/>
</dbReference>
<dbReference type="Gene3D" id="3.40.50.10540">
    <property type="entry name" value="Crotonobetainyl-coa:carnitine coa-transferase, domain 1"/>
    <property type="match status" value="1"/>
</dbReference>
<feature type="compositionally biased region" description="Low complexity" evidence="2">
    <location>
        <begin position="12"/>
        <end position="22"/>
    </location>
</feature>
<dbReference type="Proteomes" id="UP001604002">
    <property type="component" value="Unassembled WGS sequence"/>
</dbReference>
<evidence type="ECO:0000256" key="1">
    <source>
        <dbReference type="ARBA" id="ARBA00022679"/>
    </source>
</evidence>
<dbReference type="EC" id="2.8.3.-" evidence="3"/>
<keyword evidence="4" id="KW-1185">Reference proteome</keyword>
<keyword evidence="1 3" id="KW-0808">Transferase</keyword>
<evidence type="ECO:0000313" key="3">
    <source>
        <dbReference type="EMBL" id="MFG1375134.1"/>
    </source>
</evidence>
<dbReference type="Pfam" id="PF02515">
    <property type="entry name" value="CoA_transf_3"/>
    <property type="match status" value="1"/>
</dbReference>
<name>A0ABW7A291_9HYPH</name>
<evidence type="ECO:0000313" key="4">
    <source>
        <dbReference type="Proteomes" id="UP001604002"/>
    </source>
</evidence>
<dbReference type="InterPro" id="IPR050483">
    <property type="entry name" value="CoA-transferase_III_domain"/>
</dbReference>
<gene>
    <name evidence="3" type="ORF">V5F32_23415</name>
</gene>
<organism evidence="3 4">
    <name type="scientific">Xanthobacter oligotrophicus</name>
    <dbReference type="NCBI Taxonomy" id="2607286"/>
    <lineage>
        <taxon>Bacteria</taxon>
        <taxon>Pseudomonadati</taxon>
        <taxon>Pseudomonadota</taxon>
        <taxon>Alphaproteobacteria</taxon>
        <taxon>Hyphomicrobiales</taxon>
        <taxon>Xanthobacteraceae</taxon>
        <taxon>Xanthobacter</taxon>
    </lineage>
</organism>
<dbReference type="SUPFAM" id="SSF89796">
    <property type="entry name" value="CoA-transferase family III (CaiB/BaiF)"/>
    <property type="match status" value="1"/>
</dbReference>
<protein>
    <submittedName>
        <fullName evidence="3">CoA transferase</fullName>
        <ecNumber evidence="3">2.8.3.-</ecNumber>
    </submittedName>
</protein>
<dbReference type="EMBL" id="JBAFVH010000022">
    <property type="protein sequence ID" value="MFG1375134.1"/>
    <property type="molecule type" value="Genomic_DNA"/>
</dbReference>
<sequence>MNQTASHSRATSGAPLPSARLPLRAPGGRLSLLSPVRVLDLTTSLAGPYATALLADLGAEVIKIERPGVGDDSRHWRPPELAGKALWFSAVNRNKRSVALDYARAEGREVLLDLARQCDVVITNQLPKVQEKLGVSYEAMRAVRPDIVFVALSGFGQDGPRANAPCYDLIAEGYSGVMDLTGEAGGDPQKVGTPAADLLGGQDAALACLAALMDRARTGNGHFIDVALVDSMTRFMAPRLMSYLGSGDLPRRSGAKDSVIAVYQVFQTADEPITLGLANDNVWRRFCTASGLAGLLEDPSLKDNAGRVAHRARVVGEVARVLATQGREHWLALFAREDVPAGPINRLDEVAEDTELHRRGLLYAIDDGGVPLPQVGLGIRFDGQSAGFDIPPPDLGQHTGEVLTDLLGYSAARVAELKEKGLI</sequence>
<reference evidence="3 4" key="1">
    <citation type="submission" date="2024-02" db="EMBL/GenBank/DDBJ databases">
        <title>Expansion and revision of Xanthobacter and proposal of Roseixanthobacter gen. nov.</title>
        <authorList>
            <person name="Soltysiak M.P.M."/>
            <person name="Jalihal A."/>
            <person name="Ory A."/>
            <person name="Chrisophersen C."/>
            <person name="Lee A.D."/>
            <person name="Boulton J."/>
            <person name="Springer M."/>
        </authorList>
    </citation>
    <scope>NUCLEOTIDE SEQUENCE [LARGE SCALE GENOMIC DNA]</scope>
    <source>
        <strain evidence="3 4">23A</strain>
    </source>
</reference>
<dbReference type="RefSeq" id="WP_393994661.1">
    <property type="nucleotide sequence ID" value="NZ_JBAFVH010000022.1"/>
</dbReference>
<dbReference type="InterPro" id="IPR044855">
    <property type="entry name" value="CoA-Trfase_III_dom3_sf"/>
</dbReference>
<dbReference type="PANTHER" id="PTHR48207:SF3">
    <property type="entry name" value="SUCCINATE--HYDROXYMETHYLGLUTARATE COA-TRANSFERASE"/>
    <property type="match status" value="1"/>
</dbReference>
<accession>A0ABW7A291</accession>
<dbReference type="PANTHER" id="PTHR48207">
    <property type="entry name" value="SUCCINATE--HYDROXYMETHYLGLUTARATE COA-TRANSFERASE"/>
    <property type="match status" value="1"/>
</dbReference>
<proteinExistence type="predicted"/>
<evidence type="ECO:0000256" key="2">
    <source>
        <dbReference type="SAM" id="MobiDB-lite"/>
    </source>
</evidence>
<dbReference type="GO" id="GO:0016740">
    <property type="term" value="F:transferase activity"/>
    <property type="evidence" value="ECO:0007669"/>
    <property type="project" value="UniProtKB-KW"/>
</dbReference>
<comment type="caution">
    <text evidence="3">The sequence shown here is derived from an EMBL/GenBank/DDBJ whole genome shotgun (WGS) entry which is preliminary data.</text>
</comment>
<feature type="compositionally biased region" description="Polar residues" evidence="2">
    <location>
        <begin position="1"/>
        <end position="11"/>
    </location>
</feature>
<dbReference type="Gene3D" id="3.30.1540.10">
    <property type="entry name" value="formyl-coa transferase, domain 3"/>
    <property type="match status" value="1"/>
</dbReference>
<dbReference type="InterPro" id="IPR023606">
    <property type="entry name" value="CoA-Trfase_III_dom_1_sf"/>
</dbReference>
<feature type="region of interest" description="Disordered" evidence="2">
    <location>
        <begin position="1"/>
        <end position="22"/>
    </location>
</feature>